<feature type="transmembrane region" description="Helical" evidence="3">
    <location>
        <begin position="262"/>
        <end position="281"/>
    </location>
</feature>
<feature type="region of interest" description="Disordered" evidence="2">
    <location>
        <begin position="238"/>
        <end position="258"/>
    </location>
</feature>
<dbReference type="OrthoDB" id="5965479at2759"/>
<proteinExistence type="predicted"/>
<feature type="compositionally biased region" description="Pro residues" evidence="2">
    <location>
        <begin position="336"/>
        <end position="345"/>
    </location>
</feature>
<gene>
    <name evidence="5" type="primary">20212148</name>
    <name evidence="4" type="ORF">HELRODRAFT_192078</name>
</gene>
<evidence type="ECO:0000256" key="2">
    <source>
        <dbReference type="SAM" id="MobiDB-lite"/>
    </source>
</evidence>
<feature type="compositionally biased region" description="Low complexity" evidence="2">
    <location>
        <begin position="321"/>
        <end position="335"/>
    </location>
</feature>
<feature type="coiled-coil region" evidence="1">
    <location>
        <begin position="59"/>
        <end position="129"/>
    </location>
</feature>
<dbReference type="EnsemblMetazoa" id="HelroT192078">
    <property type="protein sequence ID" value="HelroP192078"/>
    <property type="gene ID" value="HelroG192078"/>
</dbReference>
<keyword evidence="6" id="KW-1185">Reference proteome</keyword>
<evidence type="ECO:0000313" key="4">
    <source>
        <dbReference type="EMBL" id="ESO03017.1"/>
    </source>
</evidence>
<protein>
    <submittedName>
        <fullName evidence="4 5">Uncharacterized protein</fullName>
    </submittedName>
</protein>
<dbReference type="EMBL" id="KB096676">
    <property type="protein sequence ID" value="ESO03017.1"/>
    <property type="molecule type" value="Genomic_DNA"/>
</dbReference>
<evidence type="ECO:0000313" key="6">
    <source>
        <dbReference type="Proteomes" id="UP000015101"/>
    </source>
</evidence>
<dbReference type="CTD" id="20212148"/>
<evidence type="ECO:0000256" key="3">
    <source>
        <dbReference type="SAM" id="Phobius"/>
    </source>
</evidence>
<accession>T1FTK1</accession>
<reference evidence="4 6" key="2">
    <citation type="journal article" date="2013" name="Nature">
        <title>Insights into bilaterian evolution from three spiralian genomes.</title>
        <authorList>
            <person name="Simakov O."/>
            <person name="Marletaz F."/>
            <person name="Cho S.J."/>
            <person name="Edsinger-Gonzales E."/>
            <person name="Havlak P."/>
            <person name="Hellsten U."/>
            <person name="Kuo D.H."/>
            <person name="Larsson T."/>
            <person name="Lv J."/>
            <person name="Arendt D."/>
            <person name="Savage R."/>
            <person name="Osoegawa K."/>
            <person name="de Jong P."/>
            <person name="Grimwood J."/>
            <person name="Chapman J.A."/>
            <person name="Shapiro H."/>
            <person name="Aerts A."/>
            <person name="Otillar R.P."/>
            <person name="Terry A.Y."/>
            <person name="Boore J.L."/>
            <person name="Grigoriev I.V."/>
            <person name="Lindberg D.R."/>
            <person name="Seaver E.C."/>
            <person name="Weisblat D.A."/>
            <person name="Putnam N.H."/>
            <person name="Rokhsar D.S."/>
        </authorList>
    </citation>
    <scope>NUCLEOTIDE SEQUENCE</scope>
</reference>
<dbReference type="HOGENOM" id="CLU_449246_0_0_1"/>
<evidence type="ECO:0000313" key="5">
    <source>
        <dbReference type="EnsemblMetazoa" id="HelroP192078"/>
    </source>
</evidence>
<dbReference type="AlphaFoldDB" id="T1FTK1"/>
<feature type="region of interest" description="Disordered" evidence="2">
    <location>
        <begin position="312"/>
        <end position="368"/>
    </location>
</feature>
<sequence length="608" mass="70259">MYSVAMTFTVLVLLIKHFNKDSMNTLTNFVQYTQTASNSQKLDIEAIHTYARNEIMRQHQIANQTRHDCELKLNDLQEQLENAKQAMSVHRYDAEEVANVAREYTKVLVRNLTNNINKFKQEFTAYANRALEKLKRSIVQTSNAIESSKWMDGPKIIYEEVKRKRSKVGKSTKPFLEWAGIKQEVDRLVADLSLKDFPMPNLTEFLNTDIPKSWNQPMKIPRASDVILPRNQWYYHYDKKPPQPTADDENENADDDKKVPQMMSFTTFIIILMVIDAVWFIHRIARTYFGAQMMLHGCPIFISCRLYHPDYQQEGPTEETQQQQQQPQQQLQPQQQQPPPPPPPQASGTQQIPPPPPTTPPTATKPSKLRSCLSTLRDINFKIMKTEFIPKMVSTVAVGCALYIGLSAADKLLSVKSLVSIGYFDALVAPLETNYRLAGTRVKTNAYRINKLEFPFFEELVNIRYKRYQLLLEMYAEVLRNSAMLKDSEYCMWKKLLDADVKCNCTDIHVEKLHFDGCHLPHIVPVAYHKKDFSEHKEQLSRAILPYIDASRDIVMDTGHLVALFVAILALVDALSNVIWIYFKRFNLLRLKPLFEIEHIPMSGEQRT</sequence>
<name>T1FTK1_HELRO</name>
<dbReference type="GeneID" id="20212148"/>
<dbReference type="STRING" id="6412.T1FTK1"/>
<keyword evidence="1" id="KW-0175">Coiled coil</keyword>
<dbReference type="EMBL" id="AMQM01004755">
    <property type="status" value="NOT_ANNOTATED_CDS"/>
    <property type="molecule type" value="Genomic_DNA"/>
</dbReference>
<dbReference type="OMA" id="TNAYRIN"/>
<dbReference type="RefSeq" id="XP_009018710.1">
    <property type="nucleotide sequence ID" value="XM_009020462.1"/>
</dbReference>
<feature type="transmembrane region" description="Helical" evidence="3">
    <location>
        <begin position="561"/>
        <end position="583"/>
    </location>
</feature>
<organism evidence="5 6">
    <name type="scientific">Helobdella robusta</name>
    <name type="common">Californian leech</name>
    <dbReference type="NCBI Taxonomy" id="6412"/>
    <lineage>
        <taxon>Eukaryota</taxon>
        <taxon>Metazoa</taxon>
        <taxon>Spiralia</taxon>
        <taxon>Lophotrochozoa</taxon>
        <taxon>Annelida</taxon>
        <taxon>Clitellata</taxon>
        <taxon>Hirudinea</taxon>
        <taxon>Rhynchobdellida</taxon>
        <taxon>Glossiphoniidae</taxon>
        <taxon>Helobdella</taxon>
    </lineage>
</organism>
<reference evidence="6" key="1">
    <citation type="submission" date="2012-12" db="EMBL/GenBank/DDBJ databases">
        <authorList>
            <person name="Hellsten U."/>
            <person name="Grimwood J."/>
            <person name="Chapman J.A."/>
            <person name="Shapiro H."/>
            <person name="Aerts A."/>
            <person name="Otillar R.P."/>
            <person name="Terry A.Y."/>
            <person name="Boore J.L."/>
            <person name="Simakov O."/>
            <person name="Marletaz F."/>
            <person name="Cho S.-J."/>
            <person name="Edsinger-Gonzales E."/>
            <person name="Havlak P."/>
            <person name="Kuo D.-H."/>
            <person name="Larsson T."/>
            <person name="Lv J."/>
            <person name="Arendt D."/>
            <person name="Savage R."/>
            <person name="Osoegawa K."/>
            <person name="de Jong P."/>
            <person name="Lindberg D.R."/>
            <person name="Seaver E.C."/>
            <person name="Weisblat D.A."/>
            <person name="Putnam N.H."/>
            <person name="Grigoriev I.V."/>
            <person name="Rokhsar D.S."/>
        </authorList>
    </citation>
    <scope>NUCLEOTIDE SEQUENCE</scope>
</reference>
<dbReference type="Proteomes" id="UP000015101">
    <property type="component" value="Unassembled WGS sequence"/>
</dbReference>
<keyword evidence="3" id="KW-1133">Transmembrane helix</keyword>
<dbReference type="InParanoid" id="T1FTK1"/>
<keyword evidence="3" id="KW-0472">Membrane</keyword>
<dbReference type="KEGG" id="hro:HELRODRAFT_192078"/>
<keyword evidence="3" id="KW-0812">Transmembrane</keyword>
<reference evidence="5" key="3">
    <citation type="submission" date="2015-06" db="UniProtKB">
        <authorList>
            <consortium name="EnsemblMetazoa"/>
        </authorList>
    </citation>
    <scope>IDENTIFICATION</scope>
</reference>
<evidence type="ECO:0000256" key="1">
    <source>
        <dbReference type="SAM" id="Coils"/>
    </source>
</evidence>